<dbReference type="Proteomes" id="UP001237011">
    <property type="component" value="Chromosome"/>
</dbReference>
<evidence type="ECO:0000313" key="3">
    <source>
        <dbReference type="Proteomes" id="UP001237011"/>
    </source>
</evidence>
<feature type="transmembrane region" description="Helical" evidence="1">
    <location>
        <begin position="6"/>
        <end position="29"/>
    </location>
</feature>
<keyword evidence="3" id="KW-1185">Reference proteome</keyword>
<feature type="transmembrane region" description="Helical" evidence="1">
    <location>
        <begin position="288"/>
        <end position="320"/>
    </location>
</feature>
<feature type="transmembrane region" description="Helical" evidence="1">
    <location>
        <begin position="260"/>
        <end position="282"/>
    </location>
</feature>
<organism evidence="2 3">
    <name type="scientific">Mycoplasma seminis</name>
    <dbReference type="NCBI Taxonomy" id="512749"/>
    <lineage>
        <taxon>Bacteria</taxon>
        <taxon>Bacillati</taxon>
        <taxon>Mycoplasmatota</taxon>
        <taxon>Mollicutes</taxon>
        <taxon>Mycoplasmataceae</taxon>
        <taxon>Mycoplasma</taxon>
    </lineage>
</organism>
<keyword evidence="1" id="KW-0472">Membrane</keyword>
<reference evidence="2" key="1">
    <citation type="submission" date="2023-08" db="EMBL/GenBank/DDBJ databases">
        <title>Complete genome sequence of Mycoplasma seminis 2200.</title>
        <authorList>
            <person name="Spergser J."/>
        </authorList>
    </citation>
    <scope>NUCLEOTIDE SEQUENCE [LARGE SCALE GENOMIC DNA]</scope>
    <source>
        <strain evidence="2">2200</strain>
    </source>
</reference>
<evidence type="ECO:0000256" key="1">
    <source>
        <dbReference type="SAM" id="Phobius"/>
    </source>
</evidence>
<accession>A0ABY9HAW4</accession>
<keyword evidence="1" id="KW-1133">Transmembrane helix</keyword>
<sequence>MLLSIWFLLTLAFIYLIARSIVTIILLHFNNNWSAKKTKRSLYIYYLLTLKINEIKYLWVYSNFDKTTISSIKYLCKKFDLVLAYESAIEYKNKNNNEKINQIVLIVKDSKITADKLKKYPQIQITNVHNNYIEFFLLNKKYIIINTPIPQTYIEKYSGIFLTSDVWNYMYFKSRNNNYLDSLNTTLNIEITSDNYIDFVTYNNQCDIKEISNVEKENIKYITPYVYTQISLPKNRIKANDVEAHLMKKGIINNISWLRILYYSYWLIFSILCMMLFIVLLVNFYEEIILLVTFSILLLFYSCLTIYLIVLDIICFNIFFNSFKCSDKFYLLYLKWTLHFKWAKLFKSYTH</sequence>
<dbReference type="EMBL" id="CP132191">
    <property type="protein sequence ID" value="WLP85677.1"/>
    <property type="molecule type" value="Genomic_DNA"/>
</dbReference>
<evidence type="ECO:0000313" key="2">
    <source>
        <dbReference type="EMBL" id="WLP85677.1"/>
    </source>
</evidence>
<name>A0ABY9HAW4_9MOLU</name>
<gene>
    <name evidence="2" type="ORF">Q8852_00770</name>
</gene>
<proteinExistence type="predicted"/>
<keyword evidence="1" id="KW-0812">Transmembrane</keyword>
<protein>
    <submittedName>
        <fullName evidence="2">Uncharacterized protein</fullName>
    </submittedName>
</protein>
<dbReference type="RefSeq" id="WP_305938106.1">
    <property type="nucleotide sequence ID" value="NZ_CP132191.1"/>
</dbReference>